<evidence type="ECO:0000313" key="4">
    <source>
        <dbReference type="Proteomes" id="UP000008805"/>
    </source>
</evidence>
<reference evidence="3 4" key="2">
    <citation type="submission" date="2010-03" db="EMBL/GenBank/DDBJ databases">
        <authorList>
            <person name="Pajon A."/>
        </authorList>
    </citation>
    <scope>NUCLEOTIDE SEQUENCE [LARGE SCALE GENOMIC DNA]</scope>
    <source>
        <strain evidence="4">7-10-1-b</strain>
    </source>
</reference>
<keyword evidence="1" id="KW-0812">Transmembrane</keyword>
<feature type="transmembrane region" description="Helical" evidence="1">
    <location>
        <begin position="481"/>
        <end position="514"/>
    </location>
</feature>
<proteinExistence type="predicted"/>
<feature type="domain" description="YdbS-like PH" evidence="2">
    <location>
        <begin position="81"/>
        <end position="160"/>
    </location>
</feature>
<feature type="transmembrane region" description="Helical" evidence="1">
    <location>
        <begin position="260"/>
        <end position="286"/>
    </location>
</feature>
<organism evidence="3 4">
    <name type="scientific">Gordonibacter pamelaeae 7-10-1-b</name>
    <dbReference type="NCBI Taxonomy" id="657308"/>
    <lineage>
        <taxon>Bacteria</taxon>
        <taxon>Bacillati</taxon>
        <taxon>Actinomycetota</taxon>
        <taxon>Coriobacteriia</taxon>
        <taxon>Eggerthellales</taxon>
        <taxon>Eggerthellaceae</taxon>
        <taxon>Gordonibacter</taxon>
    </lineage>
</organism>
<dbReference type="PANTHER" id="PTHR34473">
    <property type="entry name" value="UPF0699 TRANSMEMBRANE PROTEIN YDBS"/>
    <property type="match status" value="1"/>
</dbReference>
<feature type="transmembrane region" description="Helical" evidence="1">
    <location>
        <begin position="14"/>
        <end position="42"/>
    </location>
</feature>
<name>D6E7Y8_9ACTN</name>
<gene>
    <name evidence="3" type="ORF">GPA_11500</name>
</gene>
<dbReference type="AlphaFoldDB" id="D6E7Y8"/>
<dbReference type="Pfam" id="PF03703">
    <property type="entry name" value="bPH_2"/>
    <property type="match status" value="3"/>
</dbReference>
<dbReference type="PATRIC" id="fig|657308.3.peg.731"/>
<evidence type="ECO:0000313" key="3">
    <source>
        <dbReference type="EMBL" id="CBL03835.1"/>
    </source>
</evidence>
<feature type="domain" description="YdbS-like PH" evidence="2">
    <location>
        <begin position="340"/>
        <end position="385"/>
    </location>
</feature>
<dbReference type="Proteomes" id="UP000008805">
    <property type="component" value="Chromosome"/>
</dbReference>
<keyword evidence="1" id="KW-0472">Membrane</keyword>
<evidence type="ECO:0000259" key="2">
    <source>
        <dbReference type="Pfam" id="PF03703"/>
    </source>
</evidence>
<protein>
    <submittedName>
        <fullName evidence="3">Predicted membrane protein</fullName>
    </submittedName>
</protein>
<dbReference type="BioCyc" id="GPAM657308:GPA_RS05295-MONOMER"/>
<reference evidence="3 4" key="1">
    <citation type="submission" date="2010-03" db="EMBL/GenBank/DDBJ databases">
        <title>The genome sequence of Gordonibacter pamelaeae 7-10-1-bT.</title>
        <authorList>
            <consortium name="metaHIT consortium -- http://www.metahit.eu/"/>
            <person name="Pajon A."/>
            <person name="Turner K."/>
            <person name="Parkhill J."/>
            <person name="Timmis K."/>
            <person name="Oxley A."/>
            <person name="Wurdemann D."/>
        </authorList>
    </citation>
    <scope>NUCLEOTIDE SEQUENCE [LARGE SCALE GENOMIC DNA]</scope>
    <source>
        <strain evidence="4">7-10-1-b</strain>
    </source>
</reference>
<dbReference type="PANTHER" id="PTHR34473:SF2">
    <property type="entry name" value="UPF0699 TRANSMEMBRANE PROTEIN YDBT"/>
    <property type="match status" value="1"/>
</dbReference>
<keyword evidence="1" id="KW-1133">Transmembrane helix</keyword>
<keyword evidence="4" id="KW-1185">Reference proteome</keyword>
<accession>D6E7Y8</accession>
<sequence>MPQEPPRHHVHHSYIWLGSIQAGAAMFFVVLVSGFSGFVGALADGETIGDDLPLLMLVIGAIVLGLVLIIGLVALFQWLSYKHLYYIIGPEEFNLYSGIFNKKRVHVPYQRIQSVDQRASLLQRVFGVCTVSIDTAGGSNNKAVQVPYVQKSQAEQLRTELFARKQYATAVQEGMAPQEAAVAVAAASGVVLPQAGAAGQAAVAGSAGQAPHNVLDAPAEIWTDVRGVFGGSAVDTGKVTYEYGLTNKELLFTGLSNNTAFVLVILGILGGAAQFASQMAPVLTGMVDPLVGQFMLLSGQLFGGNLVAAGVALVLVIAAVMWLLSIVGSAISFGGFRACRRDNRIEVERGLLQHQFQGVSVDRVQSVIVKQSFIRRLLGYCELSLGKIDAAAESSDEQQKSLSQGLVVHPFVKMSRVPEILAGLVPEFAGVPVESTPVAPVALRRALIRRGIIQGTGLWLAVIIAIGQLCSNAFIVPDGDGVIALFYINTGAFIGYALCLVLFVLDLVGAVLWFRGSGFAYNEHFMQVSNGGFARETVSFPRKKIQFGYTKTNPFQRRARTATVSARTAAGVGGTTIRLIDVCEEDARSWLDWLKPRGNVVE</sequence>
<feature type="transmembrane region" description="Helical" evidence="1">
    <location>
        <begin position="54"/>
        <end position="76"/>
    </location>
</feature>
<dbReference type="HOGENOM" id="CLU_453275_0_0_11"/>
<dbReference type="InterPro" id="IPR005182">
    <property type="entry name" value="YdbS-like_PH"/>
</dbReference>
<feature type="domain" description="YdbS-like PH" evidence="2">
    <location>
        <begin position="515"/>
        <end position="594"/>
    </location>
</feature>
<dbReference type="EMBL" id="FP929047">
    <property type="protein sequence ID" value="CBL03835.1"/>
    <property type="molecule type" value="Genomic_DNA"/>
</dbReference>
<dbReference type="KEGG" id="gpa:GPA_11500"/>
<feature type="transmembrane region" description="Helical" evidence="1">
    <location>
        <begin position="306"/>
        <end position="336"/>
    </location>
</feature>
<evidence type="ECO:0000256" key="1">
    <source>
        <dbReference type="SAM" id="Phobius"/>
    </source>
</evidence>
<feature type="transmembrane region" description="Helical" evidence="1">
    <location>
        <begin position="452"/>
        <end position="475"/>
    </location>
</feature>